<dbReference type="InterPro" id="IPR000073">
    <property type="entry name" value="AB_hydrolase_1"/>
</dbReference>
<dbReference type="AlphaFoldDB" id="A0A1W1W2A3"/>
<gene>
    <name evidence="3" type="ORF">SAMN00120144_3589</name>
</gene>
<dbReference type="EMBL" id="FWWW01000094">
    <property type="protein sequence ID" value="SMB99738.1"/>
    <property type="molecule type" value="Genomic_DNA"/>
</dbReference>
<evidence type="ECO:0000259" key="2">
    <source>
        <dbReference type="Pfam" id="PF12697"/>
    </source>
</evidence>
<organism evidence="3 4">
    <name type="scientific">Hymenobacter roseosalivarius DSM 11622</name>
    <dbReference type="NCBI Taxonomy" id="645990"/>
    <lineage>
        <taxon>Bacteria</taxon>
        <taxon>Pseudomonadati</taxon>
        <taxon>Bacteroidota</taxon>
        <taxon>Cytophagia</taxon>
        <taxon>Cytophagales</taxon>
        <taxon>Hymenobacteraceae</taxon>
        <taxon>Hymenobacter</taxon>
    </lineage>
</organism>
<dbReference type="Pfam" id="PF12697">
    <property type="entry name" value="Abhydrolase_6"/>
    <property type="match status" value="1"/>
</dbReference>
<dbReference type="Gene3D" id="3.40.50.1820">
    <property type="entry name" value="alpha/beta hydrolase"/>
    <property type="match status" value="1"/>
</dbReference>
<dbReference type="PANTHER" id="PTHR43039">
    <property type="entry name" value="ESTERASE-RELATED"/>
    <property type="match status" value="1"/>
</dbReference>
<name>A0A1W1W2A3_9BACT</name>
<keyword evidence="3" id="KW-0378">Hydrolase</keyword>
<dbReference type="PRINTS" id="PR00111">
    <property type="entry name" value="ABHYDROLASE"/>
</dbReference>
<reference evidence="3 4" key="1">
    <citation type="submission" date="2017-04" db="EMBL/GenBank/DDBJ databases">
        <authorList>
            <person name="Afonso C.L."/>
            <person name="Miller P.J."/>
            <person name="Scott M.A."/>
            <person name="Spackman E."/>
            <person name="Goraichik I."/>
            <person name="Dimitrov K.M."/>
            <person name="Suarez D.L."/>
            <person name="Swayne D.E."/>
        </authorList>
    </citation>
    <scope>NUCLEOTIDE SEQUENCE [LARGE SCALE GENOMIC DNA]</scope>
    <source>
        <strain evidence="3 4">DSM 11622</strain>
    </source>
</reference>
<dbReference type="OrthoDB" id="9780932at2"/>
<feature type="domain" description="AB hydrolase-1" evidence="2">
    <location>
        <begin position="19"/>
        <end position="255"/>
    </location>
</feature>
<evidence type="ECO:0000313" key="4">
    <source>
        <dbReference type="Proteomes" id="UP000192266"/>
    </source>
</evidence>
<dbReference type="GO" id="GO:0016787">
    <property type="term" value="F:hydrolase activity"/>
    <property type="evidence" value="ECO:0007669"/>
    <property type="project" value="UniProtKB-KW"/>
</dbReference>
<dbReference type="Proteomes" id="UP000192266">
    <property type="component" value="Unassembled WGS sequence"/>
</dbReference>
<evidence type="ECO:0000256" key="1">
    <source>
        <dbReference type="ARBA" id="ARBA00008645"/>
    </source>
</evidence>
<sequence>MDACIRNNVKVIGKGEQPMVLVHGFGCDQSVWRYITPGLLDTYKIVLIDQVGVGDSDCSGYNSGKYASLEAYAADILEVYHELNLQDAILVGHSVGATLCILCAIQEPDRFSELILLVPSPCYINDGDYYGGFERADVEAMLATMQADYEGWATTYAPFIMGNPDCPSLEQDLEELFCRANQDIAKEFARITFLSDYRPMLSKLTNKTLLLQCTEDTFAPPRVGAFIHEAIPTSMLLTLGATGHCPHLSAPIETLSAISAFLQQPRTMTDNFSSAINQAK</sequence>
<dbReference type="STRING" id="645990.SAMN00120144_3589"/>
<dbReference type="SUPFAM" id="SSF53474">
    <property type="entry name" value="alpha/beta-Hydrolases"/>
    <property type="match status" value="1"/>
</dbReference>
<protein>
    <submittedName>
        <fullName evidence="3">Alpha/beta hydrolase fold</fullName>
    </submittedName>
</protein>
<keyword evidence="4" id="KW-1185">Reference proteome</keyword>
<dbReference type="InterPro" id="IPR029058">
    <property type="entry name" value="AB_hydrolase_fold"/>
</dbReference>
<evidence type="ECO:0000313" key="3">
    <source>
        <dbReference type="EMBL" id="SMB99738.1"/>
    </source>
</evidence>
<comment type="similarity">
    <text evidence="1">Belongs to the AB hydrolase superfamily.</text>
</comment>
<accession>A0A1W1W2A3</accession>
<proteinExistence type="inferred from homology"/>